<organism evidence="4 5">
    <name type="scientific">Burkholderia multivorans</name>
    <dbReference type="NCBI Taxonomy" id="87883"/>
    <lineage>
        <taxon>Bacteria</taxon>
        <taxon>Pseudomonadati</taxon>
        <taxon>Pseudomonadota</taxon>
        <taxon>Betaproteobacteria</taxon>
        <taxon>Burkholderiales</taxon>
        <taxon>Burkholderiaceae</taxon>
        <taxon>Burkholderia</taxon>
        <taxon>Burkholderia cepacia complex</taxon>
    </lineage>
</organism>
<evidence type="ECO:0000313" key="5">
    <source>
        <dbReference type="Proteomes" id="UP000237811"/>
    </source>
</evidence>
<dbReference type="GO" id="GO:0017168">
    <property type="term" value="F:5-oxoprolinase (ATP-hydrolyzing) activity"/>
    <property type="evidence" value="ECO:0007669"/>
    <property type="project" value="TreeGrafter"/>
</dbReference>
<proteinExistence type="predicted"/>
<dbReference type="Proteomes" id="UP000237811">
    <property type="component" value="Unassembled WGS sequence"/>
</dbReference>
<protein>
    <submittedName>
        <fullName evidence="4">Methylhydantoinase</fullName>
    </submittedName>
</protein>
<comment type="caution">
    <text evidence="4">The sequence shown here is derived from an EMBL/GenBank/DDBJ whole genome shotgun (WGS) entry which is preliminary data.</text>
</comment>
<dbReference type="Pfam" id="PF19278">
    <property type="entry name" value="Hydant_A_C"/>
    <property type="match status" value="1"/>
</dbReference>
<sequence length="703" mass="75325">MVASHDKARVGVDIGGTFTDVALELGGKLFSTKVLTDYTAPERAIVKGVGIVASKAGIELKDIGVIIHGTTLATNALIERRGAKTAFITTEGFRDTIEMRTENRFEQYDLNIKLPPPLIERCDRYTLSERIDAQGGVLLAPTEAQIERVVDRIEQGGYESIAVGFIHAYVNGVHERMMRDAIEKRLPNVSVSISSEVSPQIREFERFNTVCANAYVRPIMKSYLDRLLDQVRAAGAVCPIFIIHSGGGIVSIESASEFPVRLVESGPAGGAIFAAHIAAQYGLDTVLSFDMGGTTAKICLIDDFTPKTANTFEVARTYRFKKGSGMPISIPVVEMVEIGAGGGSIASLDVMRQIRVGPHSAASEPGPACYQRGGTRPTVTDADLLLGRLDPNNFAGGSIPLSIDDASRAMLDDVGGALSLTAEEAAYGVAEVVDENMSNAARVHAVESGKDIGDYTMITFGGAGPLHAARLCEKSGIKKFVVPPGAGVGSAIGFLRAPFGYESVRSASMRFNEFDANVINEIVEQLSSEANHFARQGSGGMEPVLDVKAFMRYVGQGWEIPIAIPYRRFGAEDRATFTDLFTQAYTQFFGRPIDGLDIEIVSWAVKASSPLPPVERLKLVEGFAPVSTPHTRRIFDAALHRSVEAAIVERSSLRVGETVVGPAIIVEPETSTLVTSSFNATVQPDGCLLVTSKESTAATANQE</sequence>
<dbReference type="PANTHER" id="PTHR11365">
    <property type="entry name" value="5-OXOPROLINASE RELATED"/>
    <property type="match status" value="1"/>
</dbReference>
<feature type="domain" description="Hydantoinase/oxoprolinase N-terminal" evidence="2">
    <location>
        <begin position="9"/>
        <end position="184"/>
    </location>
</feature>
<feature type="domain" description="Acetophenone carboxylase-like C-terminal" evidence="3">
    <location>
        <begin position="516"/>
        <end position="682"/>
    </location>
</feature>
<reference evidence="4 5" key="1">
    <citation type="submission" date="2018-03" db="EMBL/GenBank/DDBJ databases">
        <authorList>
            <person name="Nguyen K."/>
            <person name="Fouts D."/>
            <person name="Sutton G."/>
        </authorList>
    </citation>
    <scope>NUCLEOTIDE SEQUENCE [LARGE SCALE GENOMIC DNA]</scope>
    <source>
        <strain evidence="4 5">AU14328</strain>
    </source>
</reference>
<gene>
    <name evidence="4" type="ORF">C6P99_18795</name>
</gene>
<dbReference type="GO" id="GO:0006749">
    <property type="term" value="P:glutathione metabolic process"/>
    <property type="evidence" value="ECO:0007669"/>
    <property type="project" value="TreeGrafter"/>
</dbReference>
<feature type="domain" description="Hydantoinase A/oxoprolinase" evidence="1">
    <location>
        <begin position="206"/>
        <end position="497"/>
    </location>
</feature>
<evidence type="ECO:0000259" key="3">
    <source>
        <dbReference type="Pfam" id="PF19278"/>
    </source>
</evidence>
<dbReference type="InterPro" id="IPR002821">
    <property type="entry name" value="Hydantoinase_A"/>
</dbReference>
<dbReference type="InterPro" id="IPR008040">
    <property type="entry name" value="Hydant_A_N"/>
</dbReference>
<dbReference type="InterPro" id="IPR045079">
    <property type="entry name" value="Oxoprolinase-like"/>
</dbReference>
<evidence type="ECO:0000259" key="2">
    <source>
        <dbReference type="Pfam" id="PF05378"/>
    </source>
</evidence>
<dbReference type="GO" id="GO:0005829">
    <property type="term" value="C:cytosol"/>
    <property type="evidence" value="ECO:0007669"/>
    <property type="project" value="TreeGrafter"/>
</dbReference>
<dbReference type="AlphaFoldDB" id="A0AB37AT33"/>
<evidence type="ECO:0000259" key="1">
    <source>
        <dbReference type="Pfam" id="PF01968"/>
    </source>
</evidence>
<accession>A0AB37AT33</accession>
<dbReference type="PANTHER" id="PTHR11365:SF23">
    <property type="entry name" value="HYPOTHETICAL 5-OXOPROLINASE (EUROFUNG)-RELATED"/>
    <property type="match status" value="1"/>
</dbReference>
<dbReference type="EMBL" id="PVFR01000057">
    <property type="protein sequence ID" value="PRE45704.1"/>
    <property type="molecule type" value="Genomic_DNA"/>
</dbReference>
<evidence type="ECO:0000313" key="4">
    <source>
        <dbReference type="EMBL" id="PRE45704.1"/>
    </source>
</evidence>
<dbReference type="Pfam" id="PF01968">
    <property type="entry name" value="Hydantoinase_A"/>
    <property type="match status" value="1"/>
</dbReference>
<dbReference type="Pfam" id="PF05378">
    <property type="entry name" value="Hydant_A_N"/>
    <property type="match status" value="1"/>
</dbReference>
<dbReference type="InterPro" id="IPR049517">
    <property type="entry name" value="ACX-like_C"/>
</dbReference>
<name>A0AB37AT33_9BURK</name>